<keyword evidence="5" id="KW-1133">Transmembrane helix</keyword>
<dbReference type="PRINTS" id="PR00721">
    <property type="entry name" value="STOMATIN"/>
</dbReference>
<evidence type="ECO:0000256" key="5">
    <source>
        <dbReference type="SAM" id="Phobius"/>
    </source>
</evidence>
<dbReference type="PROSITE" id="PS01270">
    <property type="entry name" value="BAND_7"/>
    <property type="match status" value="1"/>
</dbReference>
<dbReference type="InterPro" id="IPR043202">
    <property type="entry name" value="Band-7_stomatin-like"/>
</dbReference>
<evidence type="ECO:0000256" key="4">
    <source>
        <dbReference type="SAM" id="MobiDB-lite"/>
    </source>
</evidence>
<keyword evidence="8" id="KW-1185">Reference proteome</keyword>
<comment type="similarity">
    <text evidence="2">Belongs to the band 7/mec-2 family.</text>
</comment>
<dbReference type="InterPro" id="IPR001972">
    <property type="entry name" value="Stomatin_HflK_fam"/>
</dbReference>
<dbReference type="EMBL" id="FQTU01000016">
    <property type="protein sequence ID" value="SHF15118.1"/>
    <property type="molecule type" value="Genomic_DNA"/>
</dbReference>
<proteinExistence type="inferred from homology"/>
<dbReference type="CDD" id="cd08826">
    <property type="entry name" value="SPFH_eoslipins_u1"/>
    <property type="match status" value="1"/>
</dbReference>
<accession>A0A1M4ZAX7</accession>
<dbReference type="Pfam" id="PF01145">
    <property type="entry name" value="Band_7"/>
    <property type="match status" value="1"/>
</dbReference>
<dbReference type="GO" id="GO:0098552">
    <property type="term" value="C:side of membrane"/>
    <property type="evidence" value="ECO:0007669"/>
    <property type="project" value="UniProtKB-ARBA"/>
</dbReference>
<dbReference type="InterPro" id="IPR001107">
    <property type="entry name" value="Band_7"/>
</dbReference>
<dbReference type="Proteomes" id="UP000184251">
    <property type="component" value="Unassembled WGS sequence"/>
</dbReference>
<dbReference type="AlphaFoldDB" id="A0A1M4ZAX7"/>
<sequence length="296" mass="33230">MFFLNETVLTVAGVMIVLLFILSMSIKIVLEYERGVLFRLGRLVGVRGPGLILIIPFIDKITRISLRTIVIDVPPQEVITRDNVTCTVNAVLYYRAVAPDKAVVNVERYHDATSQYAQTTLRSVVGQADLDELLSQREKLNKIIQQIVDEATDPWGIKVTAVEIKDVTLPNEMQRAIAKQAEAERNRRAVVIQAEGEKQAAVRLAEATEILSGQEGAMTLRMLRSLSEAADSKSTTILFPLPVELRALLPDPAKIKVKTDAGRRKREEIRRQEKLMEENKIEVDEKLKGEETNEES</sequence>
<reference evidence="7 8" key="1">
    <citation type="submission" date="2016-11" db="EMBL/GenBank/DDBJ databases">
        <authorList>
            <person name="Jaros S."/>
            <person name="Januszkiewicz K."/>
            <person name="Wedrychowicz H."/>
        </authorList>
    </citation>
    <scope>NUCLEOTIDE SEQUENCE [LARGE SCALE GENOMIC DNA]</scope>
    <source>
        <strain evidence="7 8">DSM 14828</strain>
    </source>
</reference>
<dbReference type="InterPro" id="IPR036013">
    <property type="entry name" value="Band_7/SPFH_dom_sf"/>
</dbReference>
<dbReference type="SMART" id="SM00244">
    <property type="entry name" value="PHB"/>
    <property type="match status" value="1"/>
</dbReference>
<dbReference type="PANTHER" id="PTHR10264:SF19">
    <property type="entry name" value="AT06885P-RELATED"/>
    <property type="match status" value="1"/>
</dbReference>
<keyword evidence="3 5" id="KW-0472">Membrane</keyword>
<evidence type="ECO:0000313" key="7">
    <source>
        <dbReference type="EMBL" id="SHF15118.1"/>
    </source>
</evidence>
<dbReference type="Gene3D" id="3.30.479.30">
    <property type="entry name" value="Band 7 domain"/>
    <property type="match status" value="1"/>
</dbReference>
<dbReference type="FunFam" id="3.30.479.30:FF:000004">
    <property type="entry name" value="Putative membrane protease family, stomatin"/>
    <property type="match status" value="1"/>
</dbReference>
<dbReference type="STRING" id="1120975.SAMN02746064_01995"/>
<protein>
    <submittedName>
        <fullName evidence="7">SPFH domain, Band 7 family protein</fullName>
    </submittedName>
</protein>
<dbReference type="OrthoDB" id="9809197at2"/>
<feature type="region of interest" description="Disordered" evidence="4">
    <location>
        <begin position="258"/>
        <end position="296"/>
    </location>
</feature>
<gene>
    <name evidence="7" type="ORF">SAMN02746064_01995</name>
</gene>
<evidence type="ECO:0000256" key="1">
    <source>
        <dbReference type="ARBA" id="ARBA00004370"/>
    </source>
</evidence>
<dbReference type="SUPFAM" id="SSF117892">
    <property type="entry name" value="Band 7/SPFH domain"/>
    <property type="match status" value="1"/>
</dbReference>
<keyword evidence="5" id="KW-0812">Transmembrane</keyword>
<name>A0A1M4ZAX7_9FIRM</name>
<evidence type="ECO:0000256" key="2">
    <source>
        <dbReference type="ARBA" id="ARBA00008164"/>
    </source>
</evidence>
<dbReference type="GO" id="GO:0005886">
    <property type="term" value="C:plasma membrane"/>
    <property type="evidence" value="ECO:0007669"/>
    <property type="project" value="InterPro"/>
</dbReference>
<feature type="domain" description="Band 7" evidence="6">
    <location>
        <begin position="24"/>
        <end position="181"/>
    </location>
</feature>
<organism evidence="7 8">
    <name type="scientific">Alkalibacter saccharofermentans DSM 14828</name>
    <dbReference type="NCBI Taxonomy" id="1120975"/>
    <lineage>
        <taxon>Bacteria</taxon>
        <taxon>Bacillati</taxon>
        <taxon>Bacillota</taxon>
        <taxon>Clostridia</taxon>
        <taxon>Eubacteriales</taxon>
        <taxon>Eubacteriaceae</taxon>
        <taxon>Alkalibacter</taxon>
    </lineage>
</organism>
<feature type="transmembrane region" description="Helical" evidence="5">
    <location>
        <begin position="7"/>
        <end position="30"/>
    </location>
</feature>
<evidence type="ECO:0000259" key="6">
    <source>
        <dbReference type="SMART" id="SM00244"/>
    </source>
</evidence>
<evidence type="ECO:0000256" key="3">
    <source>
        <dbReference type="ARBA" id="ARBA00023136"/>
    </source>
</evidence>
<comment type="subcellular location">
    <subcellularLocation>
        <location evidence="1">Membrane</location>
    </subcellularLocation>
</comment>
<evidence type="ECO:0000313" key="8">
    <source>
        <dbReference type="Proteomes" id="UP000184251"/>
    </source>
</evidence>
<dbReference type="PANTHER" id="PTHR10264">
    <property type="entry name" value="BAND 7 PROTEIN-RELATED"/>
    <property type="match status" value="1"/>
</dbReference>
<dbReference type="InterPro" id="IPR018080">
    <property type="entry name" value="Band_7/stomatin-like_CS"/>
</dbReference>
<dbReference type="RefSeq" id="WP_073271554.1">
    <property type="nucleotide sequence ID" value="NZ_FQTU01000016.1"/>
</dbReference>
<dbReference type="Gene3D" id="6.10.250.2090">
    <property type="match status" value="1"/>
</dbReference>